<keyword evidence="2" id="KW-1133">Transmembrane helix</keyword>
<comment type="caution">
    <text evidence="4">The sequence shown here is derived from an EMBL/GenBank/DDBJ whole genome shotgun (WGS) entry which is preliminary data.</text>
</comment>
<feature type="compositionally biased region" description="Polar residues" evidence="1">
    <location>
        <begin position="210"/>
        <end position="220"/>
    </location>
</feature>
<dbReference type="PANTHER" id="PTHR34473:SF2">
    <property type="entry name" value="UPF0699 TRANSMEMBRANE PROTEIN YDBT"/>
    <property type="match status" value="1"/>
</dbReference>
<protein>
    <recommendedName>
        <fullName evidence="3">YdbS-like PH domain-containing protein</fullName>
    </recommendedName>
</protein>
<feature type="transmembrane region" description="Helical" evidence="2">
    <location>
        <begin position="290"/>
        <end position="312"/>
    </location>
</feature>
<dbReference type="Proteomes" id="UP000683139">
    <property type="component" value="Unassembled WGS sequence"/>
</dbReference>
<feature type="domain" description="YdbS-like PH" evidence="3">
    <location>
        <begin position="64"/>
        <end position="143"/>
    </location>
</feature>
<dbReference type="InterPro" id="IPR005182">
    <property type="entry name" value="YdbS-like_PH"/>
</dbReference>
<accession>A0A919YNR9</accession>
<dbReference type="PANTHER" id="PTHR34473">
    <property type="entry name" value="UPF0699 TRANSMEMBRANE PROTEIN YDBS"/>
    <property type="match status" value="1"/>
</dbReference>
<keyword evidence="2" id="KW-0812">Transmembrane</keyword>
<feature type="region of interest" description="Disordered" evidence="1">
    <location>
        <begin position="183"/>
        <end position="259"/>
    </location>
</feature>
<sequence length="587" mass="66478">MTNARQLSKLDIAITFISNIRHLIPLIILVIINLKGFDFMKSLWGILAAVLIVILNGVFSFLSWKKFQYSLEQDRIIIRKGVLNREEKTIYYNRIHSVNVQQPLLLRIFGAASLQIETPGGKPGQAEGKLRVLKHGYALELQQQLKYLRSANADAKQAGGANELTGQGQLISNPEEAAELIAGQGPGQSVHEQWKTGPSSNEPVLGQVQAGPSSKQSAHGQWQAGPDSSEPVHQHGQAGPSSSQSVHGHWQAEQSSEQLRNGPYTEDRYDYYYHISFGQLLKASLTSLNLNFALIFIFGIYSFADDVLEVVFPGLYDKLLNGIIDQYSALPIILLLGLTLLVLGFVWLLSIAIYLIKFGDFQISRTLEQLSVSYGLLEKKSFIFDQNKVQAVIMDENPLRQWLGFAELRVQVITSNAMEQLVIHPFVRKKDIPAIMEQLLPDRKLDLREQLLAPPRSAYRTYALLPLIIVLLAAAGAIWWWKWNGLWLLLLLPVIAIWRLLCMRSAGVWLEGNDLILRKRSVNRTTYFVRRKHIVTLSMKASPIQRKRQLHNIHVQVLGSVFAYRVKSIADEHLLPIWSWYSRRTKE</sequence>
<evidence type="ECO:0000313" key="4">
    <source>
        <dbReference type="EMBL" id="GIP16615.1"/>
    </source>
</evidence>
<feature type="transmembrane region" description="Helical" evidence="2">
    <location>
        <begin position="332"/>
        <end position="356"/>
    </location>
</feature>
<reference evidence="4" key="1">
    <citation type="submission" date="2021-03" db="EMBL/GenBank/DDBJ databases">
        <title>Antimicrobial resistance genes in bacteria isolated from Japanese honey, and their potential for conferring macrolide and lincosamide resistance in the American foulbrood pathogen Paenibacillus larvae.</title>
        <authorList>
            <person name="Okamoto M."/>
            <person name="Kumagai M."/>
            <person name="Kanamori H."/>
            <person name="Takamatsu D."/>
        </authorList>
    </citation>
    <scope>NUCLEOTIDE SEQUENCE</scope>
    <source>
        <strain evidence="4">J40TS1</strain>
    </source>
</reference>
<gene>
    <name evidence="4" type="ORF">J40TS1_22570</name>
</gene>
<name>A0A919YNR9_9BACL</name>
<evidence type="ECO:0000313" key="5">
    <source>
        <dbReference type="Proteomes" id="UP000683139"/>
    </source>
</evidence>
<feature type="transmembrane region" description="Helical" evidence="2">
    <location>
        <begin position="12"/>
        <end position="32"/>
    </location>
</feature>
<dbReference type="Pfam" id="PF03703">
    <property type="entry name" value="bPH_2"/>
    <property type="match status" value="3"/>
</dbReference>
<feature type="transmembrane region" description="Helical" evidence="2">
    <location>
        <begin position="487"/>
        <end position="510"/>
    </location>
</feature>
<feature type="domain" description="YdbS-like PH" evidence="3">
    <location>
        <begin position="504"/>
        <end position="560"/>
    </location>
</feature>
<proteinExistence type="predicted"/>
<keyword evidence="5" id="KW-1185">Reference proteome</keyword>
<dbReference type="EMBL" id="BOSE01000003">
    <property type="protein sequence ID" value="GIP16615.1"/>
    <property type="molecule type" value="Genomic_DNA"/>
</dbReference>
<feature type="compositionally biased region" description="Polar residues" evidence="1">
    <location>
        <begin position="239"/>
        <end position="259"/>
    </location>
</feature>
<evidence type="ECO:0000259" key="3">
    <source>
        <dbReference type="Pfam" id="PF03703"/>
    </source>
</evidence>
<organism evidence="4 5">
    <name type="scientific">Paenibacillus montaniterrae</name>
    <dbReference type="NCBI Taxonomy" id="429341"/>
    <lineage>
        <taxon>Bacteria</taxon>
        <taxon>Bacillati</taxon>
        <taxon>Bacillota</taxon>
        <taxon>Bacilli</taxon>
        <taxon>Bacillales</taxon>
        <taxon>Paenibacillaceae</taxon>
        <taxon>Paenibacillus</taxon>
    </lineage>
</organism>
<feature type="transmembrane region" description="Helical" evidence="2">
    <location>
        <begin position="44"/>
        <end position="64"/>
    </location>
</feature>
<keyword evidence="2" id="KW-0472">Membrane</keyword>
<feature type="domain" description="YdbS-like PH" evidence="3">
    <location>
        <begin position="366"/>
        <end position="438"/>
    </location>
</feature>
<dbReference type="RefSeq" id="WP_213514991.1">
    <property type="nucleotide sequence ID" value="NZ_BOSE01000003.1"/>
</dbReference>
<evidence type="ECO:0000256" key="1">
    <source>
        <dbReference type="SAM" id="MobiDB-lite"/>
    </source>
</evidence>
<dbReference type="AlphaFoldDB" id="A0A919YNR9"/>
<evidence type="ECO:0000256" key="2">
    <source>
        <dbReference type="SAM" id="Phobius"/>
    </source>
</evidence>
<feature type="transmembrane region" description="Helical" evidence="2">
    <location>
        <begin position="462"/>
        <end position="481"/>
    </location>
</feature>